<feature type="domain" description="Ribosomal eL28/Mak16" evidence="7">
    <location>
        <begin position="5"/>
        <end position="122"/>
    </location>
</feature>
<accession>A2I410</accession>
<protein>
    <recommendedName>
        <fullName evidence="4">Large ribosomal subunit protein eL28</fullName>
    </recommendedName>
    <alternativeName>
        <fullName evidence="5">60S ribosomal protein L28</fullName>
    </alternativeName>
</protein>
<dbReference type="GO" id="GO:0006412">
    <property type="term" value="P:translation"/>
    <property type="evidence" value="ECO:0007669"/>
    <property type="project" value="InterPro"/>
</dbReference>
<dbReference type="Pfam" id="PF01778">
    <property type="entry name" value="Ribosomal_L28e"/>
    <property type="match status" value="1"/>
</dbReference>
<evidence type="ECO:0000313" key="8">
    <source>
        <dbReference type="EMBL" id="ABM55579.1"/>
    </source>
</evidence>
<dbReference type="InterPro" id="IPR002672">
    <property type="entry name" value="Ribosomal_eL28"/>
</dbReference>
<name>A2I410_MACHI</name>
<dbReference type="GO" id="GO:0003735">
    <property type="term" value="F:structural constituent of ribosome"/>
    <property type="evidence" value="ECO:0007669"/>
    <property type="project" value="InterPro"/>
</dbReference>
<keyword evidence="3" id="KW-0687">Ribonucleoprotein</keyword>
<feature type="compositionally biased region" description="Polar residues" evidence="6">
    <location>
        <begin position="72"/>
        <end position="84"/>
    </location>
</feature>
<dbReference type="PANTHER" id="PTHR10544">
    <property type="entry name" value="60S RIBOSOMAL PROTEIN L28"/>
    <property type="match status" value="1"/>
</dbReference>
<evidence type="ECO:0000256" key="6">
    <source>
        <dbReference type="SAM" id="MobiDB-lite"/>
    </source>
</evidence>
<reference evidence="8" key="1">
    <citation type="submission" date="2006-10" db="EMBL/GenBank/DDBJ databases">
        <title>Ribosomal proteins of the pink hibiscus mealybug, Maconellicoccus hirsutus.</title>
        <authorList>
            <person name="Hunter W.B."/>
            <person name="Hunnicutt L.E."/>
        </authorList>
    </citation>
    <scope>NUCLEOTIDE SEQUENCE</scope>
</reference>
<evidence type="ECO:0000256" key="4">
    <source>
        <dbReference type="ARBA" id="ARBA00035223"/>
    </source>
</evidence>
<dbReference type="GO" id="GO:1990904">
    <property type="term" value="C:ribonucleoprotein complex"/>
    <property type="evidence" value="ECO:0007669"/>
    <property type="project" value="UniProtKB-KW"/>
</dbReference>
<dbReference type="FunFam" id="3.30.390.110:FF:000002">
    <property type="entry name" value="60S ribosomal protein L28"/>
    <property type="match status" value="1"/>
</dbReference>
<dbReference type="InterPro" id="IPR029004">
    <property type="entry name" value="Ribosomal_eL28/Mak16"/>
</dbReference>
<keyword evidence="2 8" id="KW-0689">Ribosomal protein</keyword>
<comment type="similarity">
    <text evidence="1">Belongs to the eukaryotic ribosomal protein eL28 family.</text>
</comment>
<evidence type="ECO:0000256" key="1">
    <source>
        <dbReference type="ARBA" id="ARBA00007926"/>
    </source>
</evidence>
<evidence type="ECO:0000256" key="5">
    <source>
        <dbReference type="ARBA" id="ARBA00035330"/>
    </source>
</evidence>
<dbReference type="EMBL" id="EF070513">
    <property type="protein sequence ID" value="ABM55579.1"/>
    <property type="molecule type" value="mRNA"/>
</dbReference>
<organism evidence="8">
    <name type="scientific">Maconellicoccus hirsutus</name>
    <name type="common">Pink hibiscus mealybug</name>
    <dbReference type="NCBI Taxonomy" id="177089"/>
    <lineage>
        <taxon>Eukaryota</taxon>
        <taxon>Metazoa</taxon>
        <taxon>Ecdysozoa</taxon>
        <taxon>Arthropoda</taxon>
        <taxon>Hexapoda</taxon>
        <taxon>Insecta</taxon>
        <taxon>Pterygota</taxon>
        <taxon>Neoptera</taxon>
        <taxon>Paraneoptera</taxon>
        <taxon>Hemiptera</taxon>
        <taxon>Sternorrhyncha</taxon>
        <taxon>Coccoidea</taxon>
        <taxon>Pseudococcidae</taxon>
        <taxon>Maconellicoccus</taxon>
    </lineage>
</organism>
<sequence length="139" mass="15677">MSADLYWMITRNNNAYLLKKRDIKKPFSTEPGNLKNVASFRYNGLVQPKTVDVRAAKDGKGFVVTTKRAKQQNKPGKSNISVTMSAGPRRSLYKLRRYLDGGKYRKDLTQVALRKASAILESQKRSAIIAKKGRAKKSE</sequence>
<evidence type="ECO:0000259" key="7">
    <source>
        <dbReference type="Pfam" id="PF01778"/>
    </source>
</evidence>
<proteinExistence type="evidence at transcript level"/>
<dbReference type="AlphaFoldDB" id="A2I410"/>
<dbReference type="GO" id="GO:0005840">
    <property type="term" value="C:ribosome"/>
    <property type="evidence" value="ECO:0007669"/>
    <property type="project" value="UniProtKB-KW"/>
</dbReference>
<feature type="region of interest" description="Disordered" evidence="6">
    <location>
        <begin position="66"/>
        <end position="85"/>
    </location>
</feature>
<dbReference type="Gene3D" id="3.30.390.110">
    <property type="match status" value="1"/>
</dbReference>
<evidence type="ECO:0000256" key="3">
    <source>
        <dbReference type="ARBA" id="ARBA00023274"/>
    </source>
</evidence>
<evidence type="ECO:0000256" key="2">
    <source>
        <dbReference type="ARBA" id="ARBA00022980"/>
    </source>
</evidence>